<dbReference type="Gramene" id="rna32065">
    <property type="protein sequence ID" value="RHN56633.1"/>
    <property type="gene ID" value="gene32065"/>
</dbReference>
<evidence type="ECO:0000256" key="9">
    <source>
        <dbReference type="ARBA" id="ARBA00067060"/>
    </source>
</evidence>
<reference evidence="14 17" key="1">
    <citation type="journal article" date="2011" name="Nature">
        <title>The Medicago genome provides insight into the evolution of rhizobial symbioses.</title>
        <authorList>
            <person name="Young N.D."/>
            <person name="Debelle F."/>
            <person name="Oldroyd G.E."/>
            <person name="Geurts R."/>
            <person name="Cannon S.B."/>
            <person name="Udvardi M.K."/>
            <person name="Benedito V.A."/>
            <person name="Mayer K.F."/>
            <person name="Gouzy J."/>
            <person name="Schoof H."/>
            <person name="Van de Peer Y."/>
            <person name="Proost S."/>
            <person name="Cook D.R."/>
            <person name="Meyers B.C."/>
            <person name="Spannagl M."/>
            <person name="Cheung F."/>
            <person name="De Mita S."/>
            <person name="Krishnakumar V."/>
            <person name="Gundlach H."/>
            <person name="Zhou S."/>
            <person name="Mudge J."/>
            <person name="Bharti A.K."/>
            <person name="Murray J.D."/>
            <person name="Naoumkina M.A."/>
            <person name="Rosen B."/>
            <person name="Silverstein K.A."/>
            <person name="Tang H."/>
            <person name="Rombauts S."/>
            <person name="Zhao P.X."/>
            <person name="Zhou P."/>
            <person name="Barbe V."/>
            <person name="Bardou P."/>
            <person name="Bechner M."/>
            <person name="Bellec A."/>
            <person name="Berger A."/>
            <person name="Berges H."/>
            <person name="Bidwell S."/>
            <person name="Bisseling T."/>
            <person name="Choisne N."/>
            <person name="Couloux A."/>
            <person name="Denny R."/>
            <person name="Deshpande S."/>
            <person name="Dai X."/>
            <person name="Doyle J.J."/>
            <person name="Dudez A.M."/>
            <person name="Farmer A.D."/>
            <person name="Fouteau S."/>
            <person name="Franken C."/>
            <person name="Gibelin C."/>
            <person name="Gish J."/>
            <person name="Goldstein S."/>
            <person name="Gonzalez A.J."/>
            <person name="Green P.J."/>
            <person name="Hallab A."/>
            <person name="Hartog M."/>
            <person name="Hua A."/>
            <person name="Humphray S.J."/>
            <person name="Jeong D.H."/>
            <person name="Jing Y."/>
            <person name="Jocker A."/>
            <person name="Kenton S.M."/>
            <person name="Kim D.J."/>
            <person name="Klee K."/>
            <person name="Lai H."/>
            <person name="Lang C."/>
            <person name="Lin S."/>
            <person name="Macmil S.L."/>
            <person name="Magdelenat G."/>
            <person name="Matthews L."/>
            <person name="McCorrison J."/>
            <person name="Monaghan E.L."/>
            <person name="Mun J.H."/>
            <person name="Najar F.Z."/>
            <person name="Nicholson C."/>
            <person name="Noirot C."/>
            <person name="O'Bleness M."/>
            <person name="Paule C.R."/>
            <person name="Poulain J."/>
            <person name="Prion F."/>
            <person name="Qin B."/>
            <person name="Qu C."/>
            <person name="Retzel E.F."/>
            <person name="Riddle C."/>
            <person name="Sallet E."/>
            <person name="Samain S."/>
            <person name="Samson N."/>
            <person name="Sanders I."/>
            <person name="Saurat O."/>
            <person name="Scarpelli C."/>
            <person name="Schiex T."/>
            <person name="Segurens B."/>
            <person name="Severin A.J."/>
            <person name="Sherrier D.J."/>
            <person name="Shi R."/>
            <person name="Sims S."/>
            <person name="Singer S.R."/>
            <person name="Sinharoy S."/>
            <person name="Sterck L."/>
            <person name="Viollet A."/>
            <person name="Wang B.B."/>
            <person name="Wang K."/>
            <person name="Wang M."/>
            <person name="Wang X."/>
            <person name="Warfsmann J."/>
            <person name="Weissenbach J."/>
            <person name="White D.D."/>
            <person name="White J.D."/>
            <person name="Wiley G.B."/>
            <person name="Wincker P."/>
            <person name="Xing Y."/>
            <person name="Yang L."/>
            <person name="Yao Z."/>
            <person name="Ying F."/>
            <person name="Zhai J."/>
            <person name="Zhou L."/>
            <person name="Zuber A."/>
            <person name="Denarie J."/>
            <person name="Dixon R.A."/>
            <person name="May G.D."/>
            <person name="Schwartz D.C."/>
            <person name="Rogers J."/>
            <person name="Quetier F."/>
            <person name="Town C.D."/>
            <person name="Roe B.A."/>
        </authorList>
    </citation>
    <scope>NUCLEOTIDE SEQUENCE [LARGE SCALE GENOMIC DNA]</scope>
    <source>
        <strain evidence="14">A17</strain>
        <strain evidence="16 17">cv. Jemalong A17</strain>
    </source>
</reference>
<reference evidence="18" key="4">
    <citation type="journal article" date="2018" name="Nat. Plants">
        <title>Whole-genome landscape of Medicago truncatula symbiotic genes.</title>
        <authorList>
            <person name="Pecrix Y."/>
            <person name="Staton S.E."/>
            <person name="Sallet E."/>
            <person name="Lelandais-Briere C."/>
            <person name="Moreau S."/>
            <person name="Carrere S."/>
            <person name="Blein T."/>
            <person name="Jardinaud M.F."/>
            <person name="Latrasse D."/>
            <person name="Zouine M."/>
            <person name="Zahm M."/>
            <person name="Kreplak J."/>
            <person name="Mayjonade B."/>
            <person name="Satge C."/>
            <person name="Perez M."/>
            <person name="Cauet S."/>
            <person name="Marande W."/>
            <person name="Chantry-Darmon C."/>
            <person name="Lopez-Roques C."/>
            <person name="Bouchez O."/>
            <person name="Berard A."/>
            <person name="Debelle F."/>
            <person name="Munos S."/>
            <person name="Bendahmane A."/>
            <person name="Berges H."/>
            <person name="Niebel A."/>
            <person name="Buitink J."/>
            <person name="Frugier F."/>
            <person name="Benhamed M."/>
            <person name="Crespi M."/>
            <person name="Gouzy J."/>
            <person name="Gamas P."/>
        </authorList>
    </citation>
    <scope>NUCLEOTIDE SEQUENCE [LARGE SCALE GENOMIC DNA]</scope>
    <source>
        <strain evidence="18">cv. Jemalong A17</strain>
    </source>
</reference>
<dbReference type="CDD" id="cd00684">
    <property type="entry name" value="Terpene_cyclase_plant_C1"/>
    <property type="match status" value="1"/>
</dbReference>
<dbReference type="GO" id="GO:0009570">
    <property type="term" value="C:chloroplast stroma"/>
    <property type="evidence" value="ECO:0007669"/>
    <property type="project" value="UniProtKB-SubCell"/>
</dbReference>
<dbReference type="InterPro" id="IPR008930">
    <property type="entry name" value="Terpenoid_cyclase/PrenylTrfase"/>
</dbReference>
<dbReference type="FunFam" id="1.10.600.10:FF:000007">
    <property type="entry name" value="Isoprene synthase, chloroplastic"/>
    <property type="match status" value="1"/>
</dbReference>
<evidence type="ECO:0000313" key="18">
    <source>
        <dbReference type="Proteomes" id="UP000265566"/>
    </source>
</evidence>
<dbReference type="KEGG" id="mtr:11411115"/>
<feature type="domain" description="Terpene synthase N-terminal" evidence="12">
    <location>
        <begin position="18"/>
        <end position="196"/>
    </location>
</feature>
<evidence type="ECO:0000256" key="4">
    <source>
        <dbReference type="ARBA" id="ARBA00022821"/>
    </source>
</evidence>
<gene>
    <name evidence="16" type="primary">11411115</name>
    <name evidence="14" type="ordered locus">MTR_5g073200</name>
    <name evidence="15" type="ORF">MtrunA17_Chr5g0431571</name>
</gene>
<keyword evidence="5" id="KW-0460">Magnesium</keyword>
<dbReference type="Proteomes" id="UP000265566">
    <property type="component" value="Chromosome 5"/>
</dbReference>
<dbReference type="GO" id="GO:0046246">
    <property type="term" value="P:terpene biosynthetic process"/>
    <property type="evidence" value="ECO:0000318"/>
    <property type="project" value="GO_Central"/>
</dbReference>
<evidence type="ECO:0000256" key="11">
    <source>
        <dbReference type="ARBA" id="ARBA00079290"/>
    </source>
</evidence>
<dbReference type="InterPro" id="IPR034741">
    <property type="entry name" value="Terpene_cyclase-like_1_C"/>
</dbReference>
<evidence type="ECO:0000313" key="15">
    <source>
        <dbReference type="EMBL" id="RHN56633.1"/>
    </source>
</evidence>
<dbReference type="eggNOG" id="ENOG502QUCN">
    <property type="taxonomic scope" value="Eukaryota"/>
</dbReference>
<evidence type="ECO:0000256" key="5">
    <source>
        <dbReference type="ARBA" id="ARBA00022842"/>
    </source>
</evidence>
<dbReference type="GO" id="GO:0080027">
    <property type="term" value="P:response to herbivore"/>
    <property type="evidence" value="ECO:0007669"/>
    <property type="project" value="UniProtKB-ARBA"/>
</dbReference>
<dbReference type="EC" id="4.2.3.105" evidence="10"/>
<dbReference type="OrthoDB" id="1877784at2759"/>
<name>G7JZP2_MEDTR</name>
<dbReference type="Proteomes" id="UP000002051">
    <property type="component" value="Chromosome 5"/>
</dbReference>
<evidence type="ECO:0000256" key="8">
    <source>
        <dbReference type="ARBA" id="ARBA00052932"/>
    </source>
</evidence>
<dbReference type="FunFam" id="1.50.10.130:FF:000001">
    <property type="entry name" value="Isoprene synthase, chloroplastic"/>
    <property type="match status" value="1"/>
</dbReference>
<comment type="subcellular location">
    <subcellularLocation>
        <location evidence="2">Plastid</location>
        <location evidence="2">Chloroplast stroma</location>
    </subcellularLocation>
</comment>
<dbReference type="InterPro" id="IPR008949">
    <property type="entry name" value="Isoprenoid_synthase_dom_sf"/>
</dbReference>
<dbReference type="EMBL" id="CM001221">
    <property type="protein sequence ID" value="AES98818.2"/>
    <property type="molecule type" value="Genomic_DNA"/>
</dbReference>
<evidence type="ECO:0000313" key="14">
    <source>
        <dbReference type="EMBL" id="AES98818.2"/>
    </source>
</evidence>
<dbReference type="GO" id="GO:0000287">
    <property type="term" value="F:magnesium ion binding"/>
    <property type="evidence" value="ECO:0007669"/>
    <property type="project" value="InterPro"/>
</dbReference>
<protein>
    <recommendedName>
        <fullName evidence="11">(E)-beta-ocimene synthase</fullName>
        <ecNumber evidence="10">4.2.3.105</ecNumber>
        <ecNumber evidence="9">4.2.3.106</ecNumber>
    </recommendedName>
</protein>
<dbReference type="Gene3D" id="1.50.10.130">
    <property type="entry name" value="Terpene synthase, N-terminal domain"/>
    <property type="match status" value="1"/>
</dbReference>
<dbReference type="GO" id="GO:0009611">
    <property type="term" value="P:response to wounding"/>
    <property type="evidence" value="ECO:0007669"/>
    <property type="project" value="UniProtKB-ARBA"/>
</dbReference>
<dbReference type="EC" id="4.2.3.106" evidence="9"/>
<dbReference type="InterPro" id="IPR001906">
    <property type="entry name" value="Terpene_synth_N"/>
</dbReference>
<comment type="catalytic activity">
    <reaction evidence="8">
        <text>(2E)-geranyl diphosphate = tricyclene + diphosphate</text>
        <dbReference type="Rhea" id="RHEA:32687"/>
        <dbReference type="ChEBI" id="CHEBI:33019"/>
        <dbReference type="ChEBI" id="CHEBI:58057"/>
        <dbReference type="ChEBI" id="CHEBI:64266"/>
        <dbReference type="EC" id="4.2.3.105"/>
    </reaction>
</comment>
<keyword evidence="3" id="KW-0479">Metal-binding</keyword>
<dbReference type="HOGENOM" id="CLU_003125_7_2_1"/>
<dbReference type="Pfam" id="PF03936">
    <property type="entry name" value="Terpene_synth_C"/>
    <property type="match status" value="1"/>
</dbReference>
<evidence type="ECO:0000313" key="16">
    <source>
        <dbReference type="EnsemblPlants" id="AES98818"/>
    </source>
</evidence>
<evidence type="ECO:0000313" key="17">
    <source>
        <dbReference type="Proteomes" id="UP000002051"/>
    </source>
</evidence>
<dbReference type="EMBL" id="PSQE01000005">
    <property type="protein sequence ID" value="RHN56633.1"/>
    <property type="molecule type" value="Genomic_DNA"/>
</dbReference>
<evidence type="ECO:0000256" key="2">
    <source>
        <dbReference type="ARBA" id="ARBA00004470"/>
    </source>
</evidence>
<dbReference type="PANTHER" id="PTHR31225">
    <property type="entry name" value="OS04G0344100 PROTEIN-RELATED"/>
    <property type="match status" value="1"/>
</dbReference>
<dbReference type="AlphaFoldDB" id="G7JZP2"/>
<dbReference type="SFLD" id="SFLDS00005">
    <property type="entry name" value="Isoprenoid_Synthase_Type_I"/>
    <property type="match status" value="1"/>
</dbReference>
<dbReference type="Gene3D" id="1.10.600.10">
    <property type="entry name" value="Farnesyl Diphosphate Synthase"/>
    <property type="match status" value="1"/>
</dbReference>
<dbReference type="SFLD" id="SFLDG01019">
    <property type="entry name" value="Terpene_Cyclase_Like_1_C_Termi"/>
    <property type="match status" value="1"/>
</dbReference>
<proteinExistence type="predicted"/>
<accession>G7JZP2</accession>
<dbReference type="GO" id="GO:0010333">
    <property type="term" value="F:terpene synthase activity"/>
    <property type="evidence" value="ECO:0000318"/>
    <property type="project" value="GO_Central"/>
</dbReference>
<dbReference type="STRING" id="3880.G7JZP2"/>
<comment type="cofactor">
    <cofactor evidence="1">
        <name>Mg(2+)</name>
        <dbReference type="ChEBI" id="CHEBI:18420"/>
    </cofactor>
</comment>
<dbReference type="InterPro" id="IPR044814">
    <property type="entry name" value="Terpene_cyclase_plant_C1"/>
</dbReference>
<dbReference type="GO" id="GO:0102701">
    <property type="term" value="F:tricyclene synthase activity"/>
    <property type="evidence" value="ECO:0007669"/>
    <property type="project" value="UniProtKB-EC"/>
</dbReference>
<dbReference type="GO" id="GO:0006952">
    <property type="term" value="P:defense response"/>
    <property type="evidence" value="ECO:0007669"/>
    <property type="project" value="UniProtKB-KW"/>
</dbReference>
<comment type="catalytic activity">
    <reaction evidence="7">
        <text>(2E)-geranyl diphosphate = (E)-beta-ocimene + diphosphate</text>
        <dbReference type="Rhea" id="RHEA:32691"/>
        <dbReference type="ChEBI" id="CHEBI:33019"/>
        <dbReference type="ChEBI" id="CHEBI:58057"/>
        <dbReference type="ChEBI" id="CHEBI:64280"/>
        <dbReference type="EC" id="4.2.3.106"/>
    </reaction>
</comment>
<evidence type="ECO:0000256" key="6">
    <source>
        <dbReference type="ARBA" id="ARBA00023239"/>
    </source>
</evidence>
<evidence type="ECO:0000256" key="7">
    <source>
        <dbReference type="ARBA" id="ARBA00050824"/>
    </source>
</evidence>
<dbReference type="SUPFAM" id="SSF48576">
    <property type="entry name" value="Terpenoid synthases"/>
    <property type="match status" value="1"/>
</dbReference>
<feature type="domain" description="Terpene synthase metal-binding" evidence="13">
    <location>
        <begin position="253"/>
        <end position="492"/>
    </location>
</feature>
<keyword evidence="17" id="KW-1185">Reference proteome</keyword>
<evidence type="ECO:0000259" key="13">
    <source>
        <dbReference type="Pfam" id="PF03936"/>
    </source>
</evidence>
<dbReference type="GO" id="GO:0034768">
    <property type="term" value="F:(E)-beta-ocimene synthase activity"/>
    <property type="evidence" value="ECO:0007669"/>
    <property type="project" value="UniProtKB-EC"/>
</dbReference>
<keyword evidence="4" id="KW-0611">Plant defense</keyword>
<dbReference type="InterPro" id="IPR005630">
    <property type="entry name" value="Terpene_synthase_metal-bd"/>
</dbReference>
<reference evidence="15" key="5">
    <citation type="journal article" date="2018" name="Nat. Plants">
        <title>Whole-genome landscape of Medicago truncatula symbiotic genes.</title>
        <authorList>
            <person name="Pecrix Y."/>
            <person name="Gamas P."/>
            <person name="Carrere S."/>
        </authorList>
    </citation>
    <scope>NUCLEOTIDE SEQUENCE</scope>
    <source>
        <tissue evidence="15">Leaves</tissue>
    </source>
</reference>
<sequence>MAPKSDLHRNVADYKPSVWGDYFLRYASESMEVDQSIAAQIETLKNNVRDMLVSNTKNPLEKVHLIDSICRLGVSYHFENEIEEVLQHIHKNYVQNGEIIIFEDNLCSLAVLFRLLRQQGLHVSPNVFNKFKDEQGKFSKRIIVDVEGMLSLYEATHLMVQGEDILEDALAFTTTHLDFVANESSHPRVTQVKHCLRQALHKNLPRLEARSYIFIYEEDPSHDENLLILAKLDFNMLQSIHQKEFGNLYKWWKELDAANKLPFARDRMVEGSFWAMGLFFEPQYSIGRKFMSKLIIIITAIDDAYDAYGTIDELELFTKAIERWDISCLDDLPDYMKFLYKITLDLYEEIEQEMQKSGRAYTINYYKKAFIQFIQAYMTEARWLNNNYKPTLEEYIHLSTETCGYTLLICTSFIGMGDITTEEIIKWVSNETKIVNAAIVIGRIMDDIASNEFEQKREHMSSFLECYMKKYNVSREASVQEGQKRIANAWKDMNKQCLRPTEIPMPFLTRILNLSRVIDVFYKDEDNYTNPEGEMKTFIKALLVDPVVV</sequence>
<dbReference type="SUPFAM" id="SSF48239">
    <property type="entry name" value="Terpenoid cyclases/Protein prenyltransferases"/>
    <property type="match status" value="1"/>
</dbReference>
<organism evidence="14 17">
    <name type="scientific">Medicago truncatula</name>
    <name type="common">Barrel medic</name>
    <name type="synonym">Medicago tribuloides</name>
    <dbReference type="NCBI Taxonomy" id="3880"/>
    <lineage>
        <taxon>Eukaryota</taxon>
        <taxon>Viridiplantae</taxon>
        <taxon>Streptophyta</taxon>
        <taxon>Embryophyta</taxon>
        <taxon>Tracheophyta</taxon>
        <taxon>Spermatophyta</taxon>
        <taxon>Magnoliopsida</taxon>
        <taxon>eudicotyledons</taxon>
        <taxon>Gunneridae</taxon>
        <taxon>Pentapetalae</taxon>
        <taxon>rosids</taxon>
        <taxon>fabids</taxon>
        <taxon>Fabales</taxon>
        <taxon>Fabaceae</taxon>
        <taxon>Papilionoideae</taxon>
        <taxon>50 kb inversion clade</taxon>
        <taxon>NPAAA clade</taxon>
        <taxon>Hologalegina</taxon>
        <taxon>IRL clade</taxon>
        <taxon>Trifolieae</taxon>
        <taxon>Medicago</taxon>
    </lineage>
</organism>
<dbReference type="EnsemblPlants" id="AES98818">
    <property type="protein sequence ID" value="AES98818"/>
    <property type="gene ID" value="MTR_5g073200"/>
</dbReference>
<evidence type="ECO:0000259" key="12">
    <source>
        <dbReference type="Pfam" id="PF01397"/>
    </source>
</evidence>
<accession>A0A0C3XP81</accession>
<evidence type="ECO:0000256" key="10">
    <source>
        <dbReference type="ARBA" id="ARBA00067061"/>
    </source>
</evidence>
<evidence type="ECO:0000256" key="3">
    <source>
        <dbReference type="ARBA" id="ARBA00022723"/>
    </source>
</evidence>
<reference evidence="16" key="3">
    <citation type="submission" date="2015-04" db="UniProtKB">
        <authorList>
            <consortium name="EnsemblPlants"/>
        </authorList>
    </citation>
    <scope>IDENTIFICATION</scope>
    <source>
        <strain evidence="16">cv. Jemalong A17</strain>
    </source>
</reference>
<dbReference type="PANTHER" id="PTHR31225:SF221">
    <property type="entry name" value="(-)-GERMACRENE D SYNTHASE"/>
    <property type="match status" value="1"/>
</dbReference>
<dbReference type="InterPro" id="IPR036965">
    <property type="entry name" value="Terpene_synth_N_sf"/>
</dbReference>
<dbReference type="GO" id="GO:0016102">
    <property type="term" value="P:diterpenoid biosynthetic process"/>
    <property type="evidence" value="ECO:0007669"/>
    <property type="project" value="InterPro"/>
</dbReference>
<reference evidence="14 17" key="2">
    <citation type="journal article" date="2014" name="BMC Genomics">
        <title>An improved genome release (version Mt4.0) for the model legume Medicago truncatula.</title>
        <authorList>
            <person name="Tang H."/>
            <person name="Krishnakumar V."/>
            <person name="Bidwell S."/>
            <person name="Rosen B."/>
            <person name="Chan A."/>
            <person name="Zhou S."/>
            <person name="Gentzbittel L."/>
            <person name="Childs K.L."/>
            <person name="Yandell M."/>
            <person name="Gundlach H."/>
            <person name="Mayer K.F."/>
            <person name="Schwartz D.C."/>
            <person name="Town C.D."/>
        </authorList>
    </citation>
    <scope>GENOME REANNOTATION</scope>
    <source>
        <strain evidence="16 17">cv. Jemalong A17</strain>
    </source>
</reference>
<dbReference type="PaxDb" id="3880-AES98818"/>
<evidence type="ECO:0000256" key="1">
    <source>
        <dbReference type="ARBA" id="ARBA00001946"/>
    </source>
</evidence>
<keyword evidence="6 15" id="KW-0456">Lyase</keyword>
<dbReference type="Pfam" id="PF01397">
    <property type="entry name" value="Terpene_synth"/>
    <property type="match status" value="1"/>
</dbReference>
<dbReference type="InterPro" id="IPR050148">
    <property type="entry name" value="Terpene_synthase-like"/>
</dbReference>